<sequence>MQFLGGDMLFALALQAHQAKQQPRRRIEQPHHRCRAPCQRQHRPRHRGRQRFRRAQRDLLGYQLANDQRSIGRDADDDHKADAFGGRRAQPQKMQPRRNRAAETRARIGTRQNPDQRDADLRRRQDLARVRRQRQRGARTTIAGARHRLQPRLARRDDRQFGHGENAVQNDQREDDRDVDPGKGGERCHGAAPPLRESRHFTTARGLSPCRYLAKADEISEVR</sequence>
<feature type="compositionally biased region" description="Basic and acidic residues" evidence="1">
    <location>
        <begin position="114"/>
        <end position="129"/>
    </location>
</feature>
<feature type="region of interest" description="Disordered" evidence="1">
    <location>
        <begin position="21"/>
        <end position="51"/>
    </location>
</feature>
<dbReference type="Proteomes" id="UP000684084">
    <property type="component" value="Unassembled WGS sequence"/>
</dbReference>
<feature type="compositionally biased region" description="Basic and acidic residues" evidence="1">
    <location>
        <begin position="70"/>
        <end position="82"/>
    </location>
</feature>
<proteinExistence type="predicted"/>
<feature type="region of interest" description="Disordered" evidence="1">
    <location>
        <begin position="63"/>
        <end position="202"/>
    </location>
</feature>
<comment type="caution">
    <text evidence="2">The sequence shown here is derived from an EMBL/GenBank/DDBJ whole genome shotgun (WGS) entry which is preliminary data.</text>
</comment>
<protein>
    <submittedName>
        <fullName evidence="2">Uncharacterized protein</fullName>
    </submittedName>
</protein>
<feature type="compositionally biased region" description="Basic and acidic residues" evidence="1">
    <location>
        <begin position="171"/>
        <end position="189"/>
    </location>
</feature>
<name>A0A915ZBQ0_9GLOM</name>
<evidence type="ECO:0000313" key="3">
    <source>
        <dbReference type="Proteomes" id="UP000684084"/>
    </source>
</evidence>
<dbReference type="EMBL" id="CAGKOT010000028">
    <property type="protein sequence ID" value="CAB5370571.1"/>
    <property type="molecule type" value="Genomic_DNA"/>
</dbReference>
<organism evidence="2 3">
    <name type="scientific">Rhizophagus irregularis</name>
    <dbReference type="NCBI Taxonomy" id="588596"/>
    <lineage>
        <taxon>Eukaryota</taxon>
        <taxon>Fungi</taxon>
        <taxon>Fungi incertae sedis</taxon>
        <taxon>Mucoromycota</taxon>
        <taxon>Glomeromycotina</taxon>
        <taxon>Glomeromycetes</taxon>
        <taxon>Glomerales</taxon>
        <taxon>Glomeraceae</taxon>
        <taxon>Rhizophagus</taxon>
    </lineage>
</organism>
<reference evidence="2" key="1">
    <citation type="submission" date="2020-05" db="EMBL/GenBank/DDBJ databases">
        <authorList>
            <person name="Rincon C."/>
            <person name="Sanders R I."/>
            <person name="Robbins C."/>
            <person name="Chaturvedi A."/>
        </authorList>
    </citation>
    <scope>NUCLEOTIDE SEQUENCE</scope>
    <source>
        <strain evidence="2">CHB12</strain>
    </source>
</reference>
<evidence type="ECO:0000313" key="2">
    <source>
        <dbReference type="EMBL" id="CAB5370571.1"/>
    </source>
</evidence>
<evidence type="ECO:0000256" key="1">
    <source>
        <dbReference type="SAM" id="MobiDB-lite"/>
    </source>
</evidence>
<dbReference type="AlphaFoldDB" id="A0A915ZBQ0"/>
<feature type="compositionally biased region" description="Basic residues" evidence="1">
    <location>
        <begin position="32"/>
        <end position="51"/>
    </location>
</feature>
<gene>
    <name evidence="2" type="ORF">CHRIB12_LOCUS12683</name>
</gene>
<accession>A0A915ZBQ0</accession>